<keyword evidence="3" id="KW-1185">Reference proteome</keyword>
<feature type="region of interest" description="Disordered" evidence="1">
    <location>
        <begin position="757"/>
        <end position="819"/>
    </location>
</feature>
<feature type="region of interest" description="Disordered" evidence="1">
    <location>
        <begin position="1"/>
        <end position="43"/>
    </location>
</feature>
<comment type="caution">
    <text evidence="2">The sequence shown here is derived from an EMBL/GenBank/DDBJ whole genome shotgun (WGS) entry which is preliminary data.</text>
</comment>
<feature type="compositionally biased region" description="Basic and acidic residues" evidence="1">
    <location>
        <begin position="787"/>
        <end position="798"/>
    </location>
</feature>
<protein>
    <submittedName>
        <fullName evidence="2">Uncharacterized protein</fullName>
    </submittedName>
</protein>
<proteinExistence type="predicted"/>
<sequence length="819" mass="91237">MSTKRPASSVKRPACKKTADPDAFMASDEEDVSADQPSSLPSLDVETVGVDDMLRANLRRNPGLLDKLRCGLQTLAAGSDEISVASICTGFGVGDMIINSINEIFADDDNVPKAFNCSTPLALAVGQEVVEPAHASDSPEVFRSTSEEECFEATDTERGSECEFFASDAEFYASDEEPPRKRARGGDTSGSVVQKDRAVRDRQQARFLGLNVCKRALAQLLGVGQSTIHSIRQGRPALTNNCRAAPPRHPMFGFVLRGVESLWESVIMYLWFLYNSEAEHMPNEFVLRAELEAPFPDDQQQQADEVTRVLTSMSRLLQTTYTDTDVHLVGPGTFKGPLKALPHSTRTDLYYDYCAYTVSRQLPQASYSTFMRVANKVLKPGIRRFRKQNEHGQCDHCYALRQSISSARTVFQKEEEAAVLARHEFSTPEDVLGLMDDTFKLDALSDQIRKQAKKIKTEAYARKLDQVARWKDWVGGVGQLRFCLRGDVDPSSFGNCQVEEVTGYTPHAADVLLIAKKFMATSDPLRVICLVPASRVAVKQNVCKYAPLCAKQGIISSDSLAYMLNWVREELPEVPRPSSYPFLELRRYPIDLPEQPPLVVKFQCENNKIKQAYLRQAFDAPYLFNDMAELGRGKGLDVKSGSTIDVPKVGMLKVLKGDCAYEEKCAALGADVEGNREKLVAMSLPITDRELAILSVAITEMQRAGHLPFEDQFFVQVVMGDNFTEYPLVRFKSQTAAENALTALKAGQVYLDGIPLKGEWRGGTRRPNRRGEEVKESMPPPAPVDETTSRDLKPEKRARSASPRRRKRSRSRSRSRQGL</sequence>
<gene>
    <name evidence="2" type="ORF">SCF082_LOCUS16092</name>
</gene>
<organism evidence="2 3">
    <name type="scientific">Durusdinium trenchii</name>
    <dbReference type="NCBI Taxonomy" id="1381693"/>
    <lineage>
        <taxon>Eukaryota</taxon>
        <taxon>Sar</taxon>
        <taxon>Alveolata</taxon>
        <taxon>Dinophyceae</taxon>
        <taxon>Suessiales</taxon>
        <taxon>Symbiodiniaceae</taxon>
        <taxon>Durusdinium</taxon>
    </lineage>
</organism>
<feature type="region of interest" description="Disordered" evidence="1">
    <location>
        <begin position="174"/>
        <end position="196"/>
    </location>
</feature>
<evidence type="ECO:0000313" key="3">
    <source>
        <dbReference type="Proteomes" id="UP001642464"/>
    </source>
</evidence>
<evidence type="ECO:0000256" key="1">
    <source>
        <dbReference type="SAM" id="MobiDB-lite"/>
    </source>
</evidence>
<reference evidence="2 3" key="1">
    <citation type="submission" date="2024-02" db="EMBL/GenBank/DDBJ databases">
        <authorList>
            <person name="Chen Y."/>
            <person name="Shah S."/>
            <person name="Dougan E. K."/>
            <person name="Thang M."/>
            <person name="Chan C."/>
        </authorList>
    </citation>
    <scope>NUCLEOTIDE SEQUENCE [LARGE SCALE GENOMIC DNA]</scope>
</reference>
<dbReference type="EMBL" id="CAXAMM010010336">
    <property type="protein sequence ID" value="CAK9023154.1"/>
    <property type="molecule type" value="Genomic_DNA"/>
</dbReference>
<dbReference type="Proteomes" id="UP001642464">
    <property type="component" value="Unassembled WGS sequence"/>
</dbReference>
<feature type="compositionally biased region" description="Basic residues" evidence="1">
    <location>
        <begin position="802"/>
        <end position="819"/>
    </location>
</feature>
<name>A0ABP0KAS7_9DINO</name>
<evidence type="ECO:0000313" key="2">
    <source>
        <dbReference type="EMBL" id="CAK9023154.1"/>
    </source>
</evidence>
<accession>A0ABP0KAS7</accession>